<dbReference type="InterPro" id="IPR052704">
    <property type="entry name" value="ECF_Sigma-70_Domain"/>
</dbReference>
<organism evidence="2 3">
    <name type="scientific">Nonomuraea rosea</name>
    <dbReference type="NCBI Taxonomy" id="638574"/>
    <lineage>
        <taxon>Bacteria</taxon>
        <taxon>Bacillati</taxon>
        <taxon>Actinomycetota</taxon>
        <taxon>Actinomycetes</taxon>
        <taxon>Streptosporangiales</taxon>
        <taxon>Streptosporangiaceae</taxon>
        <taxon>Nonomuraea</taxon>
    </lineage>
</organism>
<name>A0ABP6V545_9ACTN</name>
<dbReference type="InterPro" id="IPR032710">
    <property type="entry name" value="NTF2-like_dom_sf"/>
</dbReference>
<sequence length="161" mass="16925">MKATLSGDVAALERLLADDAVAWADGGGTTAARRPVRGRATVARYLRGLSGRPQAAGAAIELLEVNGEPAALIRDAEVFGVGDAAAPDNAARPVRNVVPDAAGRRADRPRLRRLQEGHHPGHRVGDAPPGSVSSRRQIISAVMAQRSWSRQAPSMSWKAGE</sequence>
<evidence type="ECO:0008006" key="4">
    <source>
        <dbReference type="Google" id="ProtNLM"/>
    </source>
</evidence>
<evidence type="ECO:0000313" key="3">
    <source>
        <dbReference type="Proteomes" id="UP001500630"/>
    </source>
</evidence>
<keyword evidence="3" id="KW-1185">Reference proteome</keyword>
<protein>
    <recommendedName>
        <fullName evidence="4">SnoaL-like domain-containing protein</fullName>
    </recommendedName>
</protein>
<dbReference type="Proteomes" id="UP001500630">
    <property type="component" value="Unassembled WGS sequence"/>
</dbReference>
<dbReference type="PANTHER" id="PTHR30173:SF36">
    <property type="entry name" value="ECF RNA POLYMERASE SIGMA FACTOR SIGJ"/>
    <property type="match status" value="1"/>
</dbReference>
<comment type="caution">
    <text evidence="2">The sequence shown here is derived from an EMBL/GenBank/DDBJ whole genome shotgun (WGS) entry which is preliminary data.</text>
</comment>
<feature type="region of interest" description="Disordered" evidence="1">
    <location>
        <begin position="99"/>
        <end position="134"/>
    </location>
</feature>
<dbReference type="Gene3D" id="3.10.450.50">
    <property type="match status" value="1"/>
</dbReference>
<evidence type="ECO:0000256" key="1">
    <source>
        <dbReference type="SAM" id="MobiDB-lite"/>
    </source>
</evidence>
<evidence type="ECO:0000313" key="2">
    <source>
        <dbReference type="EMBL" id="GAA3527177.1"/>
    </source>
</evidence>
<gene>
    <name evidence="2" type="ORF">GCM10022419_002430</name>
</gene>
<proteinExistence type="predicted"/>
<dbReference type="SUPFAM" id="SSF54427">
    <property type="entry name" value="NTF2-like"/>
    <property type="match status" value="1"/>
</dbReference>
<accession>A0ABP6V545</accession>
<dbReference type="PANTHER" id="PTHR30173">
    <property type="entry name" value="SIGMA 19 FACTOR"/>
    <property type="match status" value="1"/>
</dbReference>
<dbReference type="RefSeq" id="WP_345557700.1">
    <property type="nucleotide sequence ID" value="NZ_BAABDQ010000001.1"/>
</dbReference>
<feature type="compositionally biased region" description="Basic and acidic residues" evidence="1">
    <location>
        <begin position="102"/>
        <end position="125"/>
    </location>
</feature>
<reference evidence="3" key="1">
    <citation type="journal article" date="2019" name="Int. J. Syst. Evol. Microbiol.">
        <title>The Global Catalogue of Microorganisms (GCM) 10K type strain sequencing project: providing services to taxonomists for standard genome sequencing and annotation.</title>
        <authorList>
            <consortium name="The Broad Institute Genomics Platform"/>
            <consortium name="The Broad Institute Genome Sequencing Center for Infectious Disease"/>
            <person name="Wu L."/>
            <person name="Ma J."/>
        </authorList>
    </citation>
    <scope>NUCLEOTIDE SEQUENCE [LARGE SCALE GENOMIC DNA]</scope>
    <source>
        <strain evidence="3">JCM 17326</strain>
    </source>
</reference>
<dbReference type="EMBL" id="BAABDQ010000001">
    <property type="protein sequence ID" value="GAA3527177.1"/>
    <property type="molecule type" value="Genomic_DNA"/>
</dbReference>